<evidence type="ECO:0000313" key="1">
    <source>
        <dbReference type="EMBL" id="MBW0490386.1"/>
    </source>
</evidence>
<dbReference type="Proteomes" id="UP000765509">
    <property type="component" value="Unassembled WGS sequence"/>
</dbReference>
<protein>
    <submittedName>
        <fullName evidence="1">Uncharacterized protein</fullName>
    </submittedName>
</protein>
<dbReference type="AlphaFoldDB" id="A0A9Q3CXT2"/>
<reference evidence="1" key="1">
    <citation type="submission" date="2021-03" db="EMBL/GenBank/DDBJ databases">
        <title>Draft genome sequence of rust myrtle Austropuccinia psidii MF-1, a brazilian biotype.</title>
        <authorList>
            <person name="Quecine M.C."/>
            <person name="Pachon D.M.R."/>
            <person name="Bonatelli M.L."/>
            <person name="Correr F.H."/>
            <person name="Franceschini L.M."/>
            <person name="Leite T.F."/>
            <person name="Margarido G.R.A."/>
            <person name="Almeida C.A."/>
            <person name="Ferrarezi J.A."/>
            <person name="Labate C.A."/>
        </authorList>
    </citation>
    <scope>NUCLEOTIDE SEQUENCE</scope>
    <source>
        <strain evidence="1">MF-1</strain>
    </source>
</reference>
<comment type="caution">
    <text evidence="1">The sequence shown here is derived from an EMBL/GenBank/DDBJ whole genome shotgun (WGS) entry which is preliminary data.</text>
</comment>
<gene>
    <name evidence="1" type="ORF">O181_030101</name>
</gene>
<keyword evidence="2" id="KW-1185">Reference proteome</keyword>
<proteinExistence type="predicted"/>
<organism evidence="1 2">
    <name type="scientific">Austropuccinia psidii MF-1</name>
    <dbReference type="NCBI Taxonomy" id="1389203"/>
    <lineage>
        <taxon>Eukaryota</taxon>
        <taxon>Fungi</taxon>
        <taxon>Dikarya</taxon>
        <taxon>Basidiomycota</taxon>
        <taxon>Pucciniomycotina</taxon>
        <taxon>Pucciniomycetes</taxon>
        <taxon>Pucciniales</taxon>
        <taxon>Sphaerophragmiaceae</taxon>
        <taxon>Austropuccinia</taxon>
    </lineage>
</organism>
<dbReference type="EMBL" id="AVOT02010558">
    <property type="protein sequence ID" value="MBW0490386.1"/>
    <property type="molecule type" value="Genomic_DNA"/>
</dbReference>
<accession>A0A9Q3CXT2</accession>
<sequence>MNTPNRHMLRWKIAIQKYKRNRTIVHKSGNIHKFSDGLGRWAIENTPENPACVPQEEHHIEGICVTDIGTQLFNRAQESYNMERNWHILCQILMKDFKDPSLSSKLVEAWNKAYDEERHHLLDGILYQRTQHTCLMALTDRNLINTILQECLDSVPFGNLSEEKTLERVKTFSW</sequence>
<name>A0A9Q3CXT2_9BASI</name>
<evidence type="ECO:0000313" key="2">
    <source>
        <dbReference type="Proteomes" id="UP000765509"/>
    </source>
</evidence>